<organism evidence="1 2">
    <name type="scientific">Pelosinus propionicus DSM 13327</name>
    <dbReference type="NCBI Taxonomy" id="1123291"/>
    <lineage>
        <taxon>Bacteria</taxon>
        <taxon>Bacillati</taxon>
        <taxon>Bacillota</taxon>
        <taxon>Negativicutes</taxon>
        <taxon>Selenomonadales</taxon>
        <taxon>Sporomusaceae</taxon>
        <taxon>Pelosinus</taxon>
    </lineage>
</organism>
<proteinExistence type="predicted"/>
<evidence type="ECO:0000313" key="1">
    <source>
        <dbReference type="EMBL" id="SFL43981.1"/>
    </source>
</evidence>
<dbReference type="AlphaFoldDB" id="A0A1I4HQZ5"/>
<accession>A0A1I4HQZ5</accession>
<reference evidence="2" key="1">
    <citation type="submission" date="2016-10" db="EMBL/GenBank/DDBJ databases">
        <authorList>
            <person name="Varghese N."/>
            <person name="Submissions S."/>
        </authorList>
    </citation>
    <scope>NUCLEOTIDE SEQUENCE [LARGE SCALE GENOMIC DNA]</scope>
    <source>
        <strain evidence="2">DSM 13327</strain>
    </source>
</reference>
<dbReference type="Proteomes" id="UP000199520">
    <property type="component" value="Unassembled WGS sequence"/>
</dbReference>
<protein>
    <submittedName>
        <fullName evidence="1">DNA binding domain-containing protein, excisionase family</fullName>
    </submittedName>
</protein>
<dbReference type="EMBL" id="FOTS01000004">
    <property type="protein sequence ID" value="SFL43981.1"/>
    <property type="molecule type" value="Genomic_DNA"/>
</dbReference>
<sequence length="61" mass="6939">MMNSRNFLDLEEVRMEVFSGKISRAYCYVLVKQGKIKAIRVGRKILIPVNEAARLLAEGVN</sequence>
<dbReference type="STRING" id="1123291.SAMN04490355_1004152"/>
<evidence type="ECO:0000313" key="2">
    <source>
        <dbReference type="Proteomes" id="UP000199520"/>
    </source>
</evidence>
<dbReference type="RefSeq" id="WP_090932961.1">
    <property type="nucleotide sequence ID" value="NZ_FOTS01000004.1"/>
</dbReference>
<gene>
    <name evidence="1" type="ORF">SAMN04490355_1004152</name>
</gene>
<dbReference type="OrthoDB" id="1916697at2"/>
<name>A0A1I4HQZ5_9FIRM</name>
<keyword evidence="2" id="KW-1185">Reference proteome</keyword>